<dbReference type="EMBL" id="QRHO01000006">
    <property type="protein sequence ID" value="RHF84115.1"/>
    <property type="molecule type" value="Genomic_DNA"/>
</dbReference>
<dbReference type="EMBL" id="JABWDC010000012">
    <property type="protein sequence ID" value="NUN85888.1"/>
    <property type="molecule type" value="Genomic_DNA"/>
</dbReference>
<evidence type="ECO:0000313" key="11">
    <source>
        <dbReference type="EMBL" id="RHG62437.1"/>
    </source>
</evidence>
<evidence type="ECO:0000313" key="9">
    <source>
        <dbReference type="EMBL" id="RGU45067.1"/>
    </source>
</evidence>
<gene>
    <name evidence="5" type="ORF">comes_25420</name>
    <name evidence="11" type="ORF">DW252_02570</name>
    <name evidence="10" type="ORF">DW656_06720</name>
    <name evidence="9" type="ORF">DWW65_10095</name>
    <name evidence="8" type="ORF">DWX03_08060</name>
    <name evidence="7" type="ORF">DXD67_08235</name>
    <name evidence="4" type="ORF">ERS852481_01640</name>
    <name evidence="3" type="ORF">ERS852574_01266</name>
    <name evidence="6" type="ORF">HUU93_04590</name>
</gene>
<dbReference type="EMBL" id="CYXR01000007">
    <property type="protein sequence ID" value="CUM87375.1"/>
    <property type="molecule type" value="Genomic_DNA"/>
</dbReference>
<proteinExistence type="predicted"/>
<sequence>MGSLKKNRKKRPGSGLQKHKRSIVAITAVIILLCGMVIVHGMALKKSNDAYKVQEEELQTQIDAEKERSEEINKLKKYVGTDEYIEEVAREKLGLVKENEILFRAQQ</sequence>
<dbReference type="Proteomes" id="UP000554488">
    <property type="component" value="Unassembled WGS sequence"/>
</dbReference>
<dbReference type="Proteomes" id="UP000095727">
    <property type="component" value="Unassembled WGS sequence"/>
</dbReference>
<dbReference type="Proteomes" id="UP000285693">
    <property type="component" value="Unassembled WGS sequence"/>
</dbReference>
<dbReference type="EMBL" id="QSOV01000007">
    <property type="protein sequence ID" value="RGJ23470.1"/>
    <property type="molecule type" value="Genomic_DNA"/>
</dbReference>
<keyword evidence="15" id="KW-1185">Reference proteome</keyword>
<reference evidence="5" key="6">
    <citation type="submission" date="2022-11" db="EMBL/GenBank/DDBJ databases">
        <title>Draft genome sequence of Coprococcus comes strain 31264.</title>
        <authorList>
            <person name="Hisatomi A."/>
            <person name="Ohkuma M."/>
            <person name="Sakamoto M."/>
        </authorList>
    </citation>
    <scope>NUCLEOTIDE SEQUENCE</scope>
    <source>
        <strain evidence="5">JCM 31264</strain>
    </source>
</reference>
<keyword evidence="2" id="KW-0812">Transmembrane</keyword>
<dbReference type="RefSeq" id="WP_008370019.1">
    <property type="nucleotide sequence ID" value="NZ_BSCI01000017.1"/>
</dbReference>
<dbReference type="AlphaFoldDB" id="A0A174DHC2"/>
<dbReference type="Pfam" id="PF04977">
    <property type="entry name" value="DivIC"/>
    <property type="match status" value="1"/>
</dbReference>
<dbReference type="Proteomes" id="UP000286595">
    <property type="component" value="Unassembled WGS sequence"/>
</dbReference>
<evidence type="ECO:0000256" key="1">
    <source>
        <dbReference type="SAM" id="Coils"/>
    </source>
</evidence>
<evidence type="ECO:0000313" key="4">
    <source>
        <dbReference type="EMBL" id="CUO23545.1"/>
    </source>
</evidence>
<keyword evidence="1" id="KW-0175">Coiled coil</keyword>
<dbReference type="EMBL" id="QRIM01000002">
    <property type="protein sequence ID" value="RHG62437.1"/>
    <property type="molecule type" value="Genomic_DNA"/>
</dbReference>
<organism evidence="4 12">
    <name type="scientific">Coprococcus comes</name>
    <dbReference type="NCBI Taxonomy" id="410072"/>
    <lineage>
        <taxon>Bacteria</taxon>
        <taxon>Bacillati</taxon>
        <taxon>Bacillota</taxon>
        <taxon>Clostridia</taxon>
        <taxon>Lachnospirales</taxon>
        <taxon>Lachnospiraceae</taxon>
        <taxon>Coprococcus</taxon>
    </lineage>
</organism>
<evidence type="ECO:0000313" key="13">
    <source>
        <dbReference type="Proteomes" id="UP000095727"/>
    </source>
</evidence>
<dbReference type="InterPro" id="IPR007060">
    <property type="entry name" value="FtsL/DivIC"/>
</dbReference>
<evidence type="ECO:0000313" key="7">
    <source>
        <dbReference type="EMBL" id="RGJ23470.1"/>
    </source>
</evidence>
<reference evidence="12 13" key="1">
    <citation type="submission" date="2015-09" db="EMBL/GenBank/DDBJ databases">
        <authorList>
            <consortium name="Pathogen Informatics"/>
        </authorList>
    </citation>
    <scope>NUCLEOTIDE SEQUENCE [LARGE SCALE GENOMIC DNA]</scope>
    <source>
        <strain evidence="4 12">2789STDY5834866</strain>
        <strain evidence="3 13">2789STDY5834962</strain>
    </source>
</reference>
<dbReference type="STRING" id="410072.ERS852525_01525"/>
<dbReference type="Proteomes" id="UP000283360">
    <property type="component" value="Unassembled WGS sequence"/>
</dbReference>
<reference evidence="6 19" key="4">
    <citation type="submission" date="2020-07" db="EMBL/GenBank/DDBJ databases">
        <title>Bacterial metabolism rescues the inhibition of intestinal drug absorption by food and drug additives.</title>
        <authorList>
            <person name="Zou L."/>
            <person name="Spanogiannopoulos P."/>
            <person name="Chien H.-C."/>
            <person name="Pieper L.M."/>
            <person name="Cai W."/>
            <person name="Khuri N."/>
            <person name="Pottel J."/>
            <person name="Vora B."/>
            <person name="Ni Z."/>
            <person name="Tsakalozou E."/>
            <person name="Zhang W."/>
            <person name="Shoichet B.K."/>
            <person name="Giacomini K.M."/>
            <person name="Turnbaugh P.J."/>
        </authorList>
    </citation>
    <scope>NUCLEOTIDE SEQUENCE [LARGE SCALE GENOMIC DNA]</scope>
    <source>
        <strain evidence="6 19">F22</strain>
    </source>
</reference>
<dbReference type="EMBL" id="QRXY01000012">
    <property type="protein sequence ID" value="RGU45067.1"/>
    <property type="molecule type" value="Genomic_DNA"/>
</dbReference>
<dbReference type="EMBL" id="BSCI01000017">
    <property type="protein sequence ID" value="GLG87995.1"/>
    <property type="molecule type" value="Genomic_DNA"/>
</dbReference>
<reference evidence="5" key="5">
    <citation type="submission" date="2022-09" db="EMBL/GenBank/DDBJ databases">
        <title>Draft genome sequence of Coprococcus comes strain 31264.</title>
        <authorList>
            <person name="Atsushi H."/>
            <person name="Moriya O."/>
            <person name="Mitsuo S."/>
        </authorList>
    </citation>
    <scope>NUCLEOTIDE SEQUENCE</scope>
    <source>
        <strain evidence="5">JCM 31264</strain>
    </source>
</reference>
<evidence type="ECO:0000256" key="2">
    <source>
        <dbReference type="SAM" id="Phobius"/>
    </source>
</evidence>
<evidence type="ECO:0000313" key="14">
    <source>
        <dbReference type="Proteomes" id="UP000260655"/>
    </source>
</evidence>
<feature type="transmembrane region" description="Helical" evidence="2">
    <location>
        <begin position="21"/>
        <end position="43"/>
    </location>
</feature>
<dbReference type="Proteomes" id="UP000260655">
    <property type="component" value="Unassembled WGS sequence"/>
</dbReference>
<evidence type="ECO:0000313" key="8">
    <source>
        <dbReference type="EMBL" id="RGT89962.1"/>
    </source>
</evidence>
<dbReference type="Proteomes" id="UP001145109">
    <property type="component" value="Unassembled WGS sequence"/>
</dbReference>
<dbReference type="OrthoDB" id="1771181at2"/>
<evidence type="ECO:0000313" key="17">
    <source>
        <dbReference type="Proteomes" id="UP000285693"/>
    </source>
</evidence>
<reference evidence="14 15" key="2">
    <citation type="submission" date="2018-08" db="EMBL/GenBank/DDBJ databases">
        <title>A genome reference for cultivated species of the human gut microbiota.</title>
        <authorList>
            <person name="Zou Y."/>
            <person name="Xue W."/>
            <person name="Luo G."/>
        </authorList>
    </citation>
    <scope>NUCLEOTIDE SEQUENCE [LARGE SCALE GENOMIC DNA]</scope>
    <source>
        <strain evidence="9 17">AF16-31</strain>
        <strain evidence="8 15">AF18-12LB</strain>
        <strain evidence="11 18">AM22-12LB</strain>
        <strain evidence="10 16">AM23-3</strain>
        <strain evidence="7 14">TM07-19</strain>
    </source>
</reference>
<dbReference type="Proteomes" id="UP000284579">
    <property type="component" value="Unassembled WGS sequence"/>
</dbReference>
<evidence type="ECO:0000313" key="3">
    <source>
        <dbReference type="EMBL" id="CUM87375.1"/>
    </source>
</evidence>
<dbReference type="EMBL" id="CYZK01000009">
    <property type="protein sequence ID" value="CUO23545.1"/>
    <property type="molecule type" value="Genomic_DNA"/>
</dbReference>
<name>A0A174DHC2_9FIRM</name>
<dbReference type="EMBL" id="QRXJ01000009">
    <property type="protein sequence ID" value="RGT89962.1"/>
    <property type="molecule type" value="Genomic_DNA"/>
</dbReference>
<evidence type="ECO:0000313" key="5">
    <source>
        <dbReference type="EMBL" id="GLG87995.1"/>
    </source>
</evidence>
<evidence type="ECO:0000313" key="10">
    <source>
        <dbReference type="EMBL" id="RHF84115.1"/>
    </source>
</evidence>
<dbReference type="PaxDb" id="410072-ERS852525_01525"/>
<feature type="coiled-coil region" evidence="1">
    <location>
        <begin position="48"/>
        <end position="75"/>
    </location>
</feature>
<accession>A0A174DHC2</accession>
<reference evidence="6 19" key="3">
    <citation type="submission" date="2020-04" db="EMBL/GenBank/DDBJ databases">
        <authorList>
            <person name="Pieper L."/>
        </authorList>
    </citation>
    <scope>NUCLEOTIDE SEQUENCE [LARGE SCALE GENOMIC DNA]</scope>
    <source>
        <strain evidence="6 19">F22</strain>
    </source>
</reference>
<protein>
    <submittedName>
        <fullName evidence="4 6">Septum formation initiator</fullName>
    </submittedName>
</protein>
<evidence type="ECO:0000313" key="12">
    <source>
        <dbReference type="Proteomes" id="UP000095362"/>
    </source>
</evidence>
<evidence type="ECO:0000313" key="16">
    <source>
        <dbReference type="Proteomes" id="UP000284579"/>
    </source>
</evidence>
<evidence type="ECO:0000313" key="15">
    <source>
        <dbReference type="Proteomes" id="UP000283360"/>
    </source>
</evidence>
<keyword evidence="2" id="KW-0472">Membrane</keyword>
<dbReference type="Proteomes" id="UP000095362">
    <property type="component" value="Unassembled WGS sequence"/>
</dbReference>
<keyword evidence="2" id="KW-1133">Transmembrane helix</keyword>
<evidence type="ECO:0000313" key="19">
    <source>
        <dbReference type="Proteomes" id="UP000554488"/>
    </source>
</evidence>
<evidence type="ECO:0000313" key="18">
    <source>
        <dbReference type="Proteomes" id="UP000286595"/>
    </source>
</evidence>
<evidence type="ECO:0000313" key="6">
    <source>
        <dbReference type="EMBL" id="NUN85888.1"/>
    </source>
</evidence>
<dbReference type="GeneID" id="92823589"/>